<evidence type="ECO:0000313" key="2">
    <source>
        <dbReference type="Proteomes" id="UP000187203"/>
    </source>
</evidence>
<dbReference type="Proteomes" id="UP000187203">
    <property type="component" value="Unassembled WGS sequence"/>
</dbReference>
<organism evidence="1 2">
    <name type="scientific">Corchorus olitorius</name>
    <dbReference type="NCBI Taxonomy" id="93759"/>
    <lineage>
        <taxon>Eukaryota</taxon>
        <taxon>Viridiplantae</taxon>
        <taxon>Streptophyta</taxon>
        <taxon>Embryophyta</taxon>
        <taxon>Tracheophyta</taxon>
        <taxon>Spermatophyta</taxon>
        <taxon>Magnoliopsida</taxon>
        <taxon>eudicotyledons</taxon>
        <taxon>Gunneridae</taxon>
        <taxon>Pentapetalae</taxon>
        <taxon>rosids</taxon>
        <taxon>malvids</taxon>
        <taxon>Malvales</taxon>
        <taxon>Malvaceae</taxon>
        <taxon>Grewioideae</taxon>
        <taxon>Apeibeae</taxon>
        <taxon>Corchorus</taxon>
    </lineage>
</organism>
<dbReference type="AlphaFoldDB" id="A0A1R3GE99"/>
<dbReference type="EMBL" id="AWUE01022755">
    <property type="protein sequence ID" value="OMO56424.1"/>
    <property type="molecule type" value="Genomic_DNA"/>
</dbReference>
<keyword evidence="2" id="KW-1185">Reference proteome</keyword>
<reference evidence="2" key="1">
    <citation type="submission" date="2013-09" db="EMBL/GenBank/DDBJ databases">
        <title>Corchorus olitorius genome sequencing.</title>
        <authorList>
            <person name="Alam M."/>
            <person name="Haque M.S."/>
            <person name="Islam M.S."/>
            <person name="Emdad E.M."/>
            <person name="Islam M.M."/>
            <person name="Ahmed B."/>
            <person name="Halim A."/>
            <person name="Hossen Q.M.M."/>
            <person name="Hossain M.Z."/>
            <person name="Ahmed R."/>
            <person name="Khan M.M."/>
            <person name="Islam R."/>
            <person name="Rashid M.M."/>
            <person name="Khan S.A."/>
            <person name="Rahman M.S."/>
            <person name="Alam M."/>
            <person name="Yahiya A.S."/>
            <person name="Khan M.S."/>
            <person name="Azam M.S."/>
            <person name="Haque T."/>
            <person name="Lashkar M.Z.H."/>
            <person name="Akhand A.I."/>
            <person name="Morshed G."/>
            <person name="Roy S."/>
            <person name="Uddin K.S."/>
            <person name="Rabeya T."/>
            <person name="Hossain A.S."/>
            <person name="Chowdhury A."/>
            <person name="Snigdha A.R."/>
            <person name="Mortoza M.S."/>
            <person name="Matin S.A."/>
            <person name="Hoque S.M.E."/>
            <person name="Islam M.K."/>
            <person name="Roy D.K."/>
            <person name="Haider R."/>
            <person name="Moosa M.M."/>
            <person name="Elias S.M."/>
            <person name="Hasan A.M."/>
            <person name="Jahan S."/>
            <person name="Shafiuddin M."/>
            <person name="Mahmood N."/>
            <person name="Shommy N.S."/>
        </authorList>
    </citation>
    <scope>NUCLEOTIDE SEQUENCE [LARGE SCALE GENOMIC DNA]</scope>
    <source>
        <strain evidence="2">cv. O-4</strain>
    </source>
</reference>
<accession>A0A1R3GE99</accession>
<comment type="caution">
    <text evidence="1">The sequence shown here is derived from an EMBL/GenBank/DDBJ whole genome shotgun (WGS) entry which is preliminary data.</text>
</comment>
<name>A0A1R3GE99_9ROSI</name>
<gene>
    <name evidence="1" type="ORF">COLO4_35646</name>
</gene>
<evidence type="ECO:0000313" key="1">
    <source>
        <dbReference type="EMBL" id="OMO56424.1"/>
    </source>
</evidence>
<proteinExistence type="predicted"/>
<sequence length="33" mass="3297">MAGRFMVESTVKEKGGCAAEVKVEAVEVGAAAA</sequence>
<protein>
    <submittedName>
        <fullName evidence="1">Uncharacterized protein</fullName>
    </submittedName>
</protein>